<dbReference type="OrthoDB" id="416222at2759"/>
<dbReference type="KEGG" id="blac:94344032"/>
<organism evidence="2 3">
    <name type="scientific">Bremia lactucae</name>
    <name type="common">Lettuce downy mildew</name>
    <dbReference type="NCBI Taxonomy" id="4779"/>
    <lineage>
        <taxon>Eukaryota</taxon>
        <taxon>Sar</taxon>
        <taxon>Stramenopiles</taxon>
        <taxon>Oomycota</taxon>
        <taxon>Peronosporomycetes</taxon>
        <taxon>Peronosporales</taxon>
        <taxon>Peronosporaceae</taxon>
        <taxon>Bremia</taxon>
    </lineage>
</organism>
<keyword evidence="3" id="KW-1185">Reference proteome</keyword>
<dbReference type="SUPFAM" id="SSF51445">
    <property type="entry name" value="(Trans)glycosidases"/>
    <property type="match status" value="1"/>
</dbReference>
<evidence type="ECO:0000313" key="2">
    <source>
        <dbReference type="EMBL" id="TDH65155.1"/>
    </source>
</evidence>
<evidence type="ECO:0000313" key="3">
    <source>
        <dbReference type="Proteomes" id="UP000294530"/>
    </source>
</evidence>
<gene>
    <name evidence="2" type="ORF">CCR75_000253</name>
</gene>
<name>A0A976FEB9_BRELC</name>
<evidence type="ECO:0000256" key="1">
    <source>
        <dbReference type="ARBA" id="ARBA00022801"/>
    </source>
</evidence>
<dbReference type="GeneID" id="94344032"/>
<sequence length="155" mass="17646">MVERDLIRISSMNQVALRLVIPQAGVISWIFGPTLEISHNPMWPHTHLVSVMVMACRVHKALPRGQDRENVIMSDFELHNFFLPPFLATVDAGALTVMLNYSSTNAQPVISSSRILETCFVRILALMVFWNRTGLKLRTSETGTELWELTKKLWP</sequence>
<dbReference type="RefSeq" id="XP_067814654.1">
    <property type="nucleotide sequence ID" value="XM_067958361.1"/>
</dbReference>
<dbReference type="Proteomes" id="UP000294530">
    <property type="component" value="Unassembled WGS sequence"/>
</dbReference>
<dbReference type="GO" id="GO:0004553">
    <property type="term" value="F:hydrolase activity, hydrolyzing O-glycosyl compounds"/>
    <property type="evidence" value="ECO:0007669"/>
    <property type="project" value="InterPro"/>
</dbReference>
<dbReference type="InterPro" id="IPR017853">
    <property type="entry name" value="GH"/>
</dbReference>
<dbReference type="Gene3D" id="3.20.20.300">
    <property type="entry name" value="Glycoside hydrolase, family 3, N-terminal domain"/>
    <property type="match status" value="1"/>
</dbReference>
<dbReference type="EMBL" id="SHOA02000002">
    <property type="protein sequence ID" value="TDH65155.1"/>
    <property type="molecule type" value="Genomic_DNA"/>
</dbReference>
<dbReference type="AlphaFoldDB" id="A0A976FEB9"/>
<dbReference type="InterPro" id="IPR036962">
    <property type="entry name" value="Glyco_hydro_3_N_sf"/>
</dbReference>
<keyword evidence="1" id="KW-0378">Hydrolase</keyword>
<accession>A0A976FEB9</accession>
<reference evidence="2 3" key="1">
    <citation type="journal article" date="2021" name="Genome Biol.">
        <title>AFLAP: assembly-free linkage analysis pipeline using k-mers from genome sequencing data.</title>
        <authorList>
            <person name="Fletcher K."/>
            <person name="Zhang L."/>
            <person name="Gil J."/>
            <person name="Han R."/>
            <person name="Cavanaugh K."/>
            <person name="Michelmore R."/>
        </authorList>
    </citation>
    <scope>NUCLEOTIDE SEQUENCE [LARGE SCALE GENOMIC DNA]</scope>
    <source>
        <strain evidence="2 3">SF5</strain>
    </source>
</reference>
<dbReference type="GO" id="GO:0005975">
    <property type="term" value="P:carbohydrate metabolic process"/>
    <property type="evidence" value="ECO:0007669"/>
    <property type="project" value="InterPro"/>
</dbReference>
<proteinExistence type="predicted"/>
<comment type="caution">
    <text evidence="2">The sequence shown here is derived from an EMBL/GenBank/DDBJ whole genome shotgun (WGS) entry which is preliminary data.</text>
</comment>
<protein>
    <submittedName>
        <fullName evidence="2">Uncharacterized protein</fullName>
    </submittedName>
</protein>